<dbReference type="STRING" id="393762.SAMN05660472_02419"/>
<dbReference type="InterPro" id="IPR057359">
    <property type="entry name" value="YfjL_N"/>
</dbReference>
<dbReference type="InterPro" id="IPR056905">
    <property type="entry name" value="YfjL_C"/>
</dbReference>
<feature type="transmembrane region" description="Helical" evidence="1">
    <location>
        <begin position="7"/>
        <end position="28"/>
    </location>
</feature>
<keyword evidence="1" id="KW-0812">Transmembrane</keyword>
<keyword evidence="1" id="KW-0472">Membrane</keyword>
<accession>A0A1G9GH51</accession>
<evidence type="ECO:0000259" key="2">
    <source>
        <dbReference type="Pfam" id="PF24911"/>
    </source>
</evidence>
<dbReference type="Pfam" id="PF24911">
    <property type="entry name" value="YfjL_C"/>
    <property type="match status" value="1"/>
</dbReference>
<organism evidence="4 5">
    <name type="scientific">Natronincola ferrireducens</name>
    <dbReference type="NCBI Taxonomy" id="393762"/>
    <lineage>
        <taxon>Bacteria</taxon>
        <taxon>Bacillati</taxon>
        <taxon>Bacillota</taxon>
        <taxon>Clostridia</taxon>
        <taxon>Peptostreptococcales</taxon>
        <taxon>Natronincolaceae</taxon>
        <taxon>Natronincola</taxon>
    </lineage>
</organism>
<dbReference type="Proteomes" id="UP000198718">
    <property type="component" value="Unassembled WGS sequence"/>
</dbReference>
<name>A0A1G9GH51_9FIRM</name>
<keyword evidence="1" id="KW-1133">Transmembrane helix</keyword>
<sequence>MNKATKILAGITAVMLIIMLLYFANGLLGNPVSKLLAERSVPKYIAETYPDMDLVVDGINYNFKTGGYSAYIKSPTSIDTHFYLEVSLIGKVISNSYEDGVLSGWNTGNRISSEYRTMVNKIFDDPDFPYSSEIGFGDIPIVKGDVEIGYPEPNYGILLGELELDKIYDIKELAKSGGHVVFYAQSEEVSVEMASEILIDLKKFFQQAEVPFYAIDFYLEKPRSDDGLPNQDTTRIGVNNFLYSDIYEEDMEERLSIAVKKLQDYYAKEDAKMK</sequence>
<dbReference type="OrthoDB" id="2088234at2"/>
<dbReference type="RefSeq" id="WP_090553949.1">
    <property type="nucleotide sequence ID" value="NZ_FNFP01000006.1"/>
</dbReference>
<proteinExistence type="predicted"/>
<protein>
    <submittedName>
        <fullName evidence="4">Uncharacterized protein</fullName>
    </submittedName>
</protein>
<gene>
    <name evidence="4" type="ORF">SAMN05660472_02419</name>
</gene>
<feature type="domain" description="YfjL-like N-terminal" evidence="3">
    <location>
        <begin position="5"/>
        <end position="87"/>
    </location>
</feature>
<dbReference type="EMBL" id="FNFP01000006">
    <property type="protein sequence ID" value="SDL00000.1"/>
    <property type="molecule type" value="Genomic_DNA"/>
</dbReference>
<evidence type="ECO:0000259" key="3">
    <source>
        <dbReference type="Pfam" id="PF25425"/>
    </source>
</evidence>
<dbReference type="Pfam" id="PF25425">
    <property type="entry name" value="YfjL_N"/>
    <property type="match status" value="1"/>
</dbReference>
<evidence type="ECO:0000313" key="4">
    <source>
        <dbReference type="EMBL" id="SDL00000.1"/>
    </source>
</evidence>
<reference evidence="4 5" key="1">
    <citation type="submission" date="2016-10" db="EMBL/GenBank/DDBJ databases">
        <authorList>
            <person name="de Groot N.N."/>
        </authorList>
    </citation>
    <scope>NUCLEOTIDE SEQUENCE [LARGE SCALE GENOMIC DNA]</scope>
    <source>
        <strain evidence="4 5">DSM 18346</strain>
    </source>
</reference>
<keyword evidence="5" id="KW-1185">Reference proteome</keyword>
<feature type="domain" description="YfjL-like C-terminal" evidence="2">
    <location>
        <begin position="146"/>
        <end position="255"/>
    </location>
</feature>
<evidence type="ECO:0000256" key="1">
    <source>
        <dbReference type="SAM" id="Phobius"/>
    </source>
</evidence>
<dbReference type="AlphaFoldDB" id="A0A1G9GH51"/>
<evidence type="ECO:0000313" key="5">
    <source>
        <dbReference type="Proteomes" id="UP000198718"/>
    </source>
</evidence>